<feature type="coiled-coil region" evidence="1">
    <location>
        <begin position="783"/>
        <end position="856"/>
    </location>
</feature>
<keyword evidence="4" id="KW-1185">Reference proteome</keyword>
<accession>A0ABP0L9I7</accession>
<dbReference type="SUPFAM" id="SSF53335">
    <property type="entry name" value="S-adenosyl-L-methionine-dependent methyltransferases"/>
    <property type="match status" value="1"/>
</dbReference>
<dbReference type="PANTHER" id="PTHR14614:SF123">
    <property type="entry name" value="OS04G0645500 PROTEIN"/>
    <property type="match status" value="1"/>
</dbReference>
<feature type="compositionally biased region" description="Low complexity" evidence="2">
    <location>
        <begin position="763"/>
        <end position="776"/>
    </location>
</feature>
<dbReference type="InterPro" id="IPR029063">
    <property type="entry name" value="SAM-dependent_MTases_sf"/>
</dbReference>
<proteinExistence type="predicted"/>
<dbReference type="InterPro" id="IPR019410">
    <property type="entry name" value="Methyltransf_16"/>
</dbReference>
<evidence type="ECO:0000313" key="3">
    <source>
        <dbReference type="EMBL" id="CAK9035819.1"/>
    </source>
</evidence>
<evidence type="ECO:0000256" key="2">
    <source>
        <dbReference type="SAM" id="MobiDB-lite"/>
    </source>
</evidence>
<name>A0ABP0L9I7_9DINO</name>
<protein>
    <recommendedName>
        <fullName evidence="5">Calmodulin</fullName>
    </recommendedName>
</protein>
<keyword evidence="1" id="KW-0175">Coiled coil</keyword>
<feature type="region of interest" description="Disordered" evidence="2">
    <location>
        <begin position="715"/>
        <end position="776"/>
    </location>
</feature>
<dbReference type="Proteomes" id="UP001642484">
    <property type="component" value="Unassembled WGS sequence"/>
</dbReference>
<comment type="caution">
    <text evidence="3">The sequence shown here is derived from an EMBL/GenBank/DDBJ whole genome shotgun (WGS) entry which is preliminary data.</text>
</comment>
<reference evidence="3 4" key="1">
    <citation type="submission" date="2024-02" db="EMBL/GenBank/DDBJ databases">
        <authorList>
            <person name="Chen Y."/>
            <person name="Shah S."/>
            <person name="Dougan E. K."/>
            <person name="Thang M."/>
            <person name="Chan C."/>
        </authorList>
    </citation>
    <scope>NUCLEOTIDE SEQUENCE [LARGE SCALE GENOMIC DNA]</scope>
</reference>
<dbReference type="Pfam" id="PF10294">
    <property type="entry name" value="Methyltransf_16"/>
    <property type="match status" value="1"/>
</dbReference>
<sequence length="1092" mass="119371">MATPAQIQLNRRLTRAETPAEILEVVQKDLQQFNLVNCTTALHRYAKAISQGGCGPHHDAGQERTPKPLGRLLQHLAEMVAKGKAVPAQNLANALWAIERLGLTAQTAAVCAVCNAAREALAEERQMWGFTGQNLANSAWAVAKLLNGRGAAQLLAGRTRAHFFEPFVAALDARAGDLNGQELSMAAWSLGHQTGDPRAAGALQRLAEVARAWDVRNLSAQQLATLSWALARLDCRDEAILTDLASAAAPSVARGEFNAQDLSNIAWAFGRLQPQGAPGAQGAQRAPGASASASAAARAKLLQRLQRAVLPLCRVTEPKRPTSRAARESERGFSAQQMAVLAWSLARLGAAPATLTAVVEAVAARISELSPRDLTDVVWALGHAGVQHSDFLKQAGHYAQLRRPDFGTQEMLRFLGAFRRAGGDASVQQDLASQQQELVYDFPAMGLKVTLHAETPGLRGTAAAARRRTRVRRAALREREELGGDPQRADGGTTGVAVWEASFVLAEWISHLKGLACCQAFQELVKEAGEPSLMKRWRSWGHQVAVELGAGLGLPAIVAAHRGLQRVVATDGDSCVMKLLRENVEINQPASGGLSAVALLWGAEDPVQQLQLTQPADLLLAADVIYASAKEALNKQLLETMLKLTHPDSVVILGNVRRFHQVKKGEQKFLQEAERLFHRTAVPSSELHPDFQRMGLGSCEIHLLCIRRAQLVRSPPGATSKAKTKQVKSLKTCEPETPTAPRRGKRRRSNGEDLERKKRRKASALPARGDAAGAAETRASGLLKGAEEALSELKTKVNELKNGVSADLKVWCLMESKSLDFKLQDFERRVTTLSRKQTQLENNTKAKEAMEAAMAEKKIVALLKHHQKAKTLTTEDLVKEMAKEEDQISKDAFVAFVGACEKDDGVEVTEEEIGTFFEAQDVEKEDFLTKEHMLMLVRTLKKVVKETTMTEGLDISESTVMTKLEVGEVVELLSEPSEQGDMLRARCRRMRDDTEGWVTIKGNQGSAYLADGGLVWRVLKETLLTESFDLDDDSASEEVRKLRLNELVEVREWMRKDEKSGMIRMKCKTKMDHKVGWATAVGNAGTVFLTVH</sequence>
<dbReference type="PANTHER" id="PTHR14614">
    <property type="entry name" value="HEPATOCELLULAR CARCINOMA-ASSOCIATED ANTIGEN"/>
    <property type="match status" value="1"/>
</dbReference>
<organism evidence="3 4">
    <name type="scientific">Durusdinium trenchii</name>
    <dbReference type="NCBI Taxonomy" id="1381693"/>
    <lineage>
        <taxon>Eukaryota</taxon>
        <taxon>Sar</taxon>
        <taxon>Alveolata</taxon>
        <taxon>Dinophyceae</taxon>
        <taxon>Suessiales</taxon>
        <taxon>Symbiodiniaceae</taxon>
        <taxon>Durusdinium</taxon>
    </lineage>
</organism>
<evidence type="ECO:0000313" key="4">
    <source>
        <dbReference type="Proteomes" id="UP001642484"/>
    </source>
</evidence>
<evidence type="ECO:0008006" key="5">
    <source>
        <dbReference type="Google" id="ProtNLM"/>
    </source>
</evidence>
<evidence type="ECO:0000256" key="1">
    <source>
        <dbReference type="SAM" id="Coils"/>
    </source>
</evidence>
<dbReference type="Gene3D" id="3.40.50.150">
    <property type="entry name" value="Vaccinia Virus protein VP39"/>
    <property type="match status" value="1"/>
</dbReference>
<gene>
    <name evidence="3" type="ORF">CCMP2556_LOCUS20051</name>
</gene>
<dbReference type="EMBL" id="CAXAMN010011658">
    <property type="protein sequence ID" value="CAK9035819.1"/>
    <property type="molecule type" value="Genomic_DNA"/>
</dbReference>